<dbReference type="Gene3D" id="3.10.450.50">
    <property type="match status" value="1"/>
</dbReference>
<keyword evidence="3" id="KW-1185">Reference proteome</keyword>
<feature type="domain" description="DUF4145" evidence="1">
    <location>
        <begin position="47"/>
        <end position="117"/>
    </location>
</feature>
<dbReference type="PANTHER" id="PTHR11102:SF147">
    <property type="entry name" value="SEL1L ADAPTOR SUBUNIT OF ERAD E3 UBIQUITIN LIGASE"/>
    <property type="match status" value="1"/>
</dbReference>
<protein>
    <submittedName>
        <fullName evidence="2">DUF4145 domain-containing protein</fullName>
    </submittedName>
</protein>
<evidence type="ECO:0000259" key="1">
    <source>
        <dbReference type="Pfam" id="PF13643"/>
    </source>
</evidence>
<sequence>MTHPRSQAAFHVALRPLPFLAMNDLEFALRVSVPIGQLYREAKQSQHQFPRNTLIATRSLASMCCDRLCQPGTADWPEGLDEKIRTLDRTRRINPVTRDHLDQLRRWGNAAAHPEDSLIDEVHQQVYAGRALASVIALFETVFQESHHGAALPAYEIIDQNEDALRETCYRALIENNPADQYQVAALLRTQLDARIAEAHTSPDPELRMYSLGMELHVHEDRRLDLLRYASDSGHAPSQYQYGLALTKGHRGKEMVMLGVNIIAMACRDGEIDALAWCGQSALRGWFDEPVDYVRARELLQQAAAEDHPAALSSLSEIYRDGLGVEPDAAMAFSLTLRAANAGYALAQYETAIALMHGKVLEADEPEALKWLRRASDAGLPRARYALARILLDRRETDTASDIESLLVSAAVSIPAAHLDLAELYISGPDHAKWVEAAGRIQAAYEQALGQNDSALAQRCLEVAPPIIAKLEAALPAMSDSVTEEFIVTRFMFDDKKVPYPSRAARGQKILELTRALSKERGTASKQKLRLLSELGSNMGGLKTSGQTARSLSTARPFVQRVVRTNVGRNDPCPCGSGKKYKQCHA</sequence>
<proteinExistence type="predicted"/>
<dbReference type="AlphaFoldDB" id="A0A6I1HT82"/>
<dbReference type="SUPFAM" id="SSF81901">
    <property type="entry name" value="HCP-like"/>
    <property type="match status" value="1"/>
</dbReference>
<dbReference type="GO" id="GO:0036503">
    <property type="term" value="P:ERAD pathway"/>
    <property type="evidence" value="ECO:0007669"/>
    <property type="project" value="TreeGrafter"/>
</dbReference>
<reference evidence="2 3" key="1">
    <citation type="submission" date="2019-10" db="EMBL/GenBank/DDBJ databases">
        <title>Three novel species isolated from a subtropical stream in China.</title>
        <authorList>
            <person name="Lu H."/>
        </authorList>
    </citation>
    <scope>NUCLEOTIDE SEQUENCE [LARGE SCALE GENOMIC DNA]</scope>
    <source>
        <strain evidence="2 3">FT13W</strain>
    </source>
</reference>
<dbReference type="PANTHER" id="PTHR11102">
    <property type="entry name" value="SEL-1-LIKE PROTEIN"/>
    <property type="match status" value="1"/>
</dbReference>
<comment type="caution">
    <text evidence="2">The sequence shown here is derived from an EMBL/GenBank/DDBJ whole genome shotgun (WGS) entry which is preliminary data.</text>
</comment>
<dbReference type="InterPro" id="IPR050767">
    <property type="entry name" value="Sel1_AlgK"/>
</dbReference>
<dbReference type="SUPFAM" id="SSF103642">
    <property type="entry name" value="Sec-C motif"/>
    <property type="match status" value="1"/>
</dbReference>
<dbReference type="Proteomes" id="UP000468717">
    <property type="component" value="Unassembled WGS sequence"/>
</dbReference>
<evidence type="ECO:0000313" key="2">
    <source>
        <dbReference type="EMBL" id="KAB8059626.1"/>
    </source>
</evidence>
<dbReference type="InterPro" id="IPR004027">
    <property type="entry name" value="SEC_C_motif"/>
</dbReference>
<dbReference type="Pfam" id="PF02810">
    <property type="entry name" value="SEC-C"/>
    <property type="match status" value="1"/>
</dbReference>
<dbReference type="InterPro" id="IPR011990">
    <property type="entry name" value="TPR-like_helical_dom_sf"/>
</dbReference>
<dbReference type="Pfam" id="PF08238">
    <property type="entry name" value="Sel1"/>
    <property type="match status" value="3"/>
</dbReference>
<dbReference type="RefSeq" id="WP_152284955.1">
    <property type="nucleotide sequence ID" value="NZ_WFLI01000049.1"/>
</dbReference>
<dbReference type="InterPro" id="IPR006597">
    <property type="entry name" value="Sel1-like"/>
</dbReference>
<accession>A0A6I1HT82</accession>
<gene>
    <name evidence="2" type="ORF">GCN75_26075</name>
</gene>
<dbReference type="Pfam" id="PF13643">
    <property type="entry name" value="DUF4145"/>
    <property type="match status" value="1"/>
</dbReference>
<dbReference type="Gene3D" id="1.25.40.10">
    <property type="entry name" value="Tetratricopeptide repeat domain"/>
    <property type="match status" value="1"/>
</dbReference>
<dbReference type="SMART" id="SM00671">
    <property type="entry name" value="SEL1"/>
    <property type="match status" value="3"/>
</dbReference>
<organism evidence="2 3">
    <name type="scientific">Janthinobacterium violaceinigrum</name>
    <dbReference type="NCBI Taxonomy" id="2654252"/>
    <lineage>
        <taxon>Bacteria</taxon>
        <taxon>Pseudomonadati</taxon>
        <taxon>Pseudomonadota</taxon>
        <taxon>Betaproteobacteria</taxon>
        <taxon>Burkholderiales</taxon>
        <taxon>Oxalobacteraceae</taxon>
        <taxon>Janthinobacterium</taxon>
    </lineage>
</organism>
<evidence type="ECO:0000313" key="3">
    <source>
        <dbReference type="Proteomes" id="UP000468717"/>
    </source>
</evidence>
<name>A0A6I1HT82_9BURK</name>
<dbReference type="EMBL" id="WFLI01000049">
    <property type="protein sequence ID" value="KAB8059626.1"/>
    <property type="molecule type" value="Genomic_DNA"/>
</dbReference>
<dbReference type="InterPro" id="IPR025285">
    <property type="entry name" value="DUF4145"/>
</dbReference>